<dbReference type="PANTHER" id="PTHR43224">
    <property type="entry name" value="AMIDINOTRANSFERASE"/>
    <property type="match status" value="1"/>
</dbReference>
<dbReference type="PANTHER" id="PTHR43224:SF1">
    <property type="entry name" value="AMIDINOTRANSFERASE"/>
    <property type="match status" value="1"/>
</dbReference>
<accession>A0A7Z2T7Z5</accession>
<dbReference type="EMBL" id="CP047476">
    <property type="protein sequence ID" value="QIA65940.1"/>
    <property type="molecule type" value="Genomic_DNA"/>
</dbReference>
<evidence type="ECO:0000313" key="1">
    <source>
        <dbReference type="EMBL" id="QIA65940.1"/>
    </source>
</evidence>
<proteinExistence type="predicted"/>
<dbReference type="GO" id="GO:0016740">
    <property type="term" value="F:transferase activity"/>
    <property type="evidence" value="ECO:0007669"/>
    <property type="project" value="UniProtKB-KW"/>
</dbReference>
<keyword evidence="2" id="KW-1185">Reference proteome</keyword>
<dbReference type="AlphaFoldDB" id="A0A7Z2T7Z5"/>
<reference evidence="1 2" key="1">
    <citation type="submission" date="2020-01" db="EMBL/GenBank/DDBJ databases">
        <title>Whole genome and functional gene identification of agarase of Vibrio HN897.</title>
        <authorList>
            <person name="Liu Y."/>
            <person name="Zhao Z."/>
        </authorList>
    </citation>
    <scope>NUCLEOTIDE SEQUENCE [LARGE SCALE GENOMIC DNA]</scope>
    <source>
        <strain evidence="1 2">HN897</strain>
    </source>
</reference>
<organism evidence="1 2">
    <name type="scientific">Vibrio astriarenae</name>
    <dbReference type="NCBI Taxonomy" id="1481923"/>
    <lineage>
        <taxon>Bacteria</taxon>
        <taxon>Pseudomonadati</taxon>
        <taxon>Pseudomonadota</taxon>
        <taxon>Gammaproteobacteria</taxon>
        <taxon>Vibrionales</taxon>
        <taxon>Vibrionaceae</taxon>
        <taxon>Vibrio</taxon>
    </lineage>
</organism>
<dbReference type="Proteomes" id="UP000464262">
    <property type="component" value="Chromosome 2"/>
</dbReference>
<name>A0A7Z2T7Z5_9VIBR</name>
<dbReference type="SUPFAM" id="SSF55909">
    <property type="entry name" value="Pentein"/>
    <property type="match status" value="1"/>
</dbReference>
<dbReference type="Gene3D" id="3.75.10.10">
    <property type="entry name" value="L-arginine/glycine Amidinotransferase, Chain A"/>
    <property type="match status" value="1"/>
</dbReference>
<dbReference type="RefSeq" id="WP_164650836.1">
    <property type="nucleotide sequence ID" value="NZ_CP047476.1"/>
</dbReference>
<dbReference type="KEGG" id="vas:GT360_20790"/>
<dbReference type="PIRSF" id="PIRSF028188">
    <property type="entry name" value="Amdntrnsf_FN0238"/>
    <property type="match status" value="1"/>
</dbReference>
<evidence type="ECO:0000313" key="2">
    <source>
        <dbReference type="Proteomes" id="UP000464262"/>
    </source>
</evidence>
<keyword evidence="1" id="KW-0808">Transferase</keyword>
<protein>
    <submittedName>
        <fullName evidence="1">Amidinotransferase</fullName>
    </submittedName>
</protein>
<gene>
    <name evidence="1" type="ORF">GT360_20790</name>
</gene>
<dbReference type="InterPro" id="IPR014541">
    <property type="entry name" value="Amdntrnsf_FN0238"/>
</dbReference>
<sequence length="321" mass="35533">MQLNPRVKSTILSQQNANCVVMVPPKEFQFNQETAADNEFQTSLQLTPAELTQRVMDEFNTMVEGLRSQGIDVIEFDYHPGASKTPDAVFPNNWFNTQPGGTLTTFPMACCNRQAEVRVDALSDLLAKSNRPVRNTQDFTQWLEKGKYLESTGVMVMDHIGKRIYAALSLRCDRAVLDAYATTIGYEVVAFATKLSSGASVYHTNVMMSVGEGFAVICDEVIPEFERRLVQKTLAKTKQVISITEAQMGQFCGNILQLESQQGDKFIAMSQSAFDALTPVQKSQLKAHGKLLPFDVTTIETIGGGSVRCMLAEVFLPYSPD</sequence>
<dbReference type="Pfam" id="PF19420">
    <property type="entry name" value="DDAH_eukar"/>
    <property type="match status" value="1"/>
</dbReference>